<accession>A0AAD3NSZ5</accession>
<protein>
    <submittedName>
        <fullName evidence="2">Uncharacterized protein</fullName>
    </submittedName>
</protein>
<evidence type="ECO:0000313" key="1">
    <source>
        <dbReference type="EMBL" id="GLJ57801.1"/>
    </source>
</evidence>
<comment type="caution">
    <text evidence="2">The sequence shown here is derived from an EMBL/GenBank/DDBJ whole genome shotgun (WGS) entry which is preliminary data.</text>
</comment>
<evidence type="ECO:0000313" key="3">
    <source>
        <dbReference type="Proteomes" id="UP001234787"/>
    </source>
</evidence>
<dbReference type="EMBL" id="BSEH01000707">
    <property type="protein sequence ID" value="GLJ59136.1"/>
    <property type="molecule type" value="Genomic_DNA"/>
</dbReference>
<proteinExistence type="predicted"/>
<reference evidence="2" key="1">
    <citation type="submission" date="2022-12" db="EMBL/GenBank/DDBJ databases">
        <title>Chromosome-Level Genome Assembly of Japanese Cedar (Cryptomeriajaponica D. Don).</title>
        <authorList>
            <person name="Fujino T."/>
            <person name="Yamaguchi K."/>
            <person name="Yokoyama T."/>
            <person name="Hamanaka T."/>
            <person name="Harazono Y."/>
            <person name="Kamada H."/>
            <person name="Kobayashi W."/>
            <person name="Ujino-Ihara T."/>
            <person name="Uchiyama K."/>
            <person name="Matsumoto A."/>
            <person name="Izuno A."/>
            <person name="Tsumura Y."/>
            <person name="Toyoda A."/>
            <person name="Shigenobu S."/>
            <person name="Moriguchi Y."/>
            <person name="Ueno S."/>
            <person name="Kasahara M."/>
        </authorList>
    </citation>
    <scope>NUCLEOTIDE SEQUENCE</scope>
</reference>
<keyword evidence="3" id="KW-1185">Reference proteome</keyword>
<evidence type="ECO:0000313" key="2">
    <source>
        <dbReference type="EMBL" id="GLJ59136.1"/>
    </source>
</evidence>
<sequence>MRRLACRCTSNAGVKRKRERDDEMSPWHWGNCWARDTTTSGKRRRRFRTSWVKKRELKSQGHWQQNSHNDHSFYPAFRLAPHAKTRIDN</sequence>
<dbReference type="AlphaFoldDB" id="A0AAD3NSZ5"/>
<name>A0AAD3NSZ5_CRYJA</name>
<gene>
    <name evidence="1" type="ORF">SUGI_1373610</name>
    <name evidence="2" type="ORF">SUGI_1493940</name>
</gene>
<dbReference type="Proteomes" id="UP001234787">
    <property type="component" value="Unassembled WGS sequence"/>
</dbReference>
<dbReference type="EMBL" id="BSEH01000190">
    <property type="protein sequence ID" value="GLJ57801.1"/>
    <property type="molecule type" value="Genomic_DNA"/>
</dbReference>
<organism evidence="2 3">
    <name type="scientific">Cryptomeria japonica</name>
    <name type="common">Japanese cedar</name>
    <name type="synonym">Cupressus japonica</name>
    <dbReference type="NCBI Taxonomy" id="3369"/>
    <lineage>
        <taxon>Eukaryota</taxon>
        <taxon>Viridiplantae</taxon>
        <taxon>Streptophyta</taxon>
        <taxon>Embryophyta</taxon>
        <taxon>Tracheophyta</taxon>
        <taxon>Spermatophyta</taxon>
        <taxon>Pinopsida</taxon>
        <taxon>Pinidae</taxon>
        <taxon>Conifers II</taxon>
        <taxon>Cupressales</taxon>
        <taxon>Cupressaceae</taxon>
        <taxon>Cryptomeria</taxon>
    </lineage>
</organism>